<dbReference type="GO" id="GO:0004252">
    <property type="term" value="F:serine-type endopeptidase activity"/>
    <property type="evidence" value="ECO:0007669"/>
    <property type="project" value="UniProtKB-UniRule"/>
</dbReference>
<dbReference type="InterPro" id="IPR023827">
    <property type="entry name" value="Peptidase_S8_Asp-AS"/>
</dbReference>
<keyword evidence="7" id="KW-0472">Membrane</keyword>
<protein>
    <recommendedName>
        <fullName evidence="8">Peptidase S8/S53 domain-containing protein</fullName>
    </recommendedName>
</protein>
<feature type="active site" description="Charge relay system" evidence="5">
    <location>
        <position position="298"/>
    </location>
</feature>
<keyword evidence="2 5" id="KW-0645">Protease</keyword>
<dbReference type="GO" id="GO:0006508">
    <property type="term" value="P:proteolysis"/>
    <property type="evidence" value="ECO:0007669"/>
    <property type="project" value="UniProtKB-KW"/>
</dbReference>
<name>A0A2N1PS80_9BACT</name>
<proteinExistence type="inferred from homology"/>
<evidence type="ECO:0000256" key="2">
    <source>
        <dbReference type="ARBA" id="ARBA00022670"/>
    </source>
</evidence>
<dbReference type="Proteomes" id="UP000233256">
    <property type="component" value="Unassembled WGS sequence"/>
</dbReference>
<sequence>MFDCVTKRWFCFLTDFFSAVVCFARTGGEGLRNFSENVKKVFCCGGFWIHEVYSGYLFNKCAGGFMDESLQMVGTEVGPVNQKRLEMNFIPKLKIFFRAALFGGLSSFMLLTGSSFGVESRVVVLFEDGQPANSQEVAASVSQGSVSALTVRNLTADSAPDPRRESANIENQRSVLSKVMGLIRPIAGRDGGASALMKRLSGSSGASPLFPAPESADPLDRCRWNWGYLINGAALTIDRDDMETLRALPGVKAVYPDNIVKMCLSQSVPIMKADKVWEFRDTSGNPVNGSGVTVGIIDTGVDYTHPDLGSGLGSGYKVKGGYDYVNFDWNPFDDNGHGTHVAGIIAASGKVRGVAPGASIMAYKVLDSRGEGYSSDVVQAIQDAVKAGCDVVNISLGTTDDSVLTQTAVSAVRAGTVVCAAAGNEGPTTYTINSPGDGREVICVAACNKDLTIWSGSSRGPASNGELKPDITAPGKSIYSTYLNKNYAYLTGTSMATPHITGMCALLLQSAPELAPAQVKDRICNNAVDLGYLHTTQGYGLADCRAAVLNGTSAVPPTMTITVPSAEGVVGDSRVTLQWVDEDPDSSAAISLYYDLDRYGYDGTLIATAISEDSPENAYSWDTSSLPEGVYQIYYVITDGLNNPVMGYASGAVTVSHPPSIEVLLPLAGSIVTGSTLEIVWNDHDSDDDCAVTLWVDSDRINGDGVFVAGPFSEDADGLSFDSAVADLSGFQSGVWYVYGRIDDGKGNSTFAYAPGSVILNRPPTGFILFPDADITIAGGLVTAVFGFQDIDDSANAVLSFSGPSSGIIAQNIAEKEGLHEIQWNVSAIPSGEYRLILTVQDGFNTPLIIQSTGLVTINRPPVAVLKTPLETGAKSDILFYIGYSLSDYDSDARGEIFWSASADGSDPVSIAEAIPEGESSIPWDTSTLARGEYYIHMIAKDDLNSPVFVSAPGTVMVDHSPKMVFLAENNDAQVAGATLEVAFSISDDTGPLDIAFYLDSDRTGADGLYLGGAQELLNGEHRIVMPFGSSVRGEYWVYALLADGVNSPIVQYDERPVFYTPAVNLGEVRITNIEAAGFQILFSGSKGSLPAVEIRDSETGNPSTAGAQEIAPGLFSAAISGLAGGGTYFLKIRCSDNGFFEEYPVGSFLKVYTPSVSASDSAGVVRGKVLPGGRYRVLLSAFGAEQPAYIMGVSDIDGLFVLDLGDLYTIAGQKVLARAGMKMEVEVLSIDQAEISTQVKEVILPEISENSDPYDFDIGDFAPTEGFKAVIDIRRGWNLLSLPLEPLNLMLVSDFLRESNGLIAAKWDAEEQRYKTALLLDGALVGEDFELHAGVCIFLRASAEATVFIDGLKMDRAVARKFVRGYNFHGFARGGSYSGLFPYTYTSFGLLENLGIQGAAYSWDSITQRYHSAFVLSADSEALGENFNFSRVSGSIIKSDRAVYFLEDK</sequence>
<keyword evidence="7" id="KW-0812">Transmembrane</keyword>
<feature type="active site" description="Charge relay system" evidence="5">
    <location>
        <position position="494"/>
    </location>
</feature>
<dbReference type="InterPro" id="IPR023828">
    <property type="entry name" value="Peptidase_S8_Ser-AS"/>
</dbReference>
<dbReference type="InterPro" id="IPR013783">
    <property type="entry name" value="Ig-like_fold"/>
</dbReference>
<dbReference type="Gene3D" id="3.40.50.200">
    <property type="entry name" value="Peptidase S8/S53 domain"/>
    <property type="match status" value="1"/>
</dbReference>
<evidence type="ECO:0000256" key="1">
    <source>
        <dbReference type="ARBA" id="ARBA00011073"/>
    </source>
</evidence>
<evidence type="ECO:0000313" key="9">
    <source>
        <dbReference type="EMBL" id="PKK91190.1"/>
    </source>
</evidence>
<dbReference type="PROSITE" id="PS00137">
    <property type="entry name" value="SUBTILASE_HIS"/>
    <property type="match status" value="1"/>
</dbReference>
<accession>A0A2N1PS80</accession>
<dbReference type="InterPro" id="IPR050131">
    <property type="entry name" value="Peptidase_S8_subtilisin-like"/>
</dbReference>
<dbReference type="PROSITE" id="PS51892">
    <property type="entry name" value="SUBTILASE"/>
    <property type="match status" value="1"/>
</dbReference>
<dbReference type="EMBL" id="PGXC01000003">
    <property type="protein sequence ID" value="PKK91190.1"/>
    <property type="molecule type" value="Genomic_DNA"/>
</dbReference>
<dbReference type="InterPro" id="IPR000209">
    <property type="entry name" value="Peptidase_S8/S53_dom"/>
</dbReference>
<comment type="similarity">
    <text evidence="1 5 6">Belongs to the peptidase S8 family.</text>
</comment>
<gene>
    <name evidence="9" type="ORF">CVV64_05320</name>
</gene>
<dbReference type="PROSITE" id="PS00136">
    <property type="entry name" value="SUBTILASE_ASP"/>
    <property type="match status" value="1"/>
</dbReference>
<keyword evidence="7" id="KW-1133">Transmembrane helix</keyword>
<evidence type="ECO:0000259" key="8">
    <source>
        <dbReference type="Pfam" id="PF00082"/>
    </source>
</evidence>
<dbReference type="InterPro" id="IPR022398">
    <property type="entry name" value="Peptidase_S8_His-AS"/>
</dbReference>
<dbReference type="SUPFAM" id="SSF52743">
    <property type="entry name" value="Subtilisin-like"/>
    <property type="match status" value="1"/>
</dbReference>
<evidence type="ECO:0000256" key="6">
    <source>
        <dbReference type="RuleBase" id="RU003355"/>
    </source>
</evidence>
<keyword evidence="3 5" id="KW-0378">Hydrolase</keyword>
<dbReference type="PANTHER" id="PTHR43806:SF65">
    <property type="entry name" value="SERINE PROTEASE APRX"/>
    <property type="match status" value="1"/>
</dbReference>
<dbReference type="Pfam" id="PF00082">
    <property type="entry name" value="Peptidase_S8"/>
    <property type="match status" value="1"/>
</dbReference>
<dbReference type="InterPro" id="IPR036852">
    <property type="entry name" value="Peptidase_S8/S53_dom_sf"/>
</dbReference>
<dbReference type="CDD" id="cd07474">
    <property type="entry name" value="Peptidases_S8_subtilisin_Vpr-like"/>
    <property type="match status" value="1"/>
</dbReference>
<organism evidence="9 10">
    <name type="scientific">Candidatus Wallbacteria bacterium HGW-Wallbacteria-1</name>
    <dbReference type="NCBI Taxonomy" id="2013854"/>
    <lineage>
        <taxon>Bacteria</taxon>
        <taxon>Candidatus Walliibacteriota</taxon>
    </lineage>
</organism>
<comment type="caution">
    <text evidence="9">The sequence shown here is derived from an EMBL/GenBank/DDBJ whole genome shotgun (WGS) entry which is preliminary data.</text>
</comment>
<reference evidence="9 10" key="1">
    <citation type="journal article" date="2017" name="ISME J.">
        <title>Potential for microbial H2 and metal transformations associated with novel bacteria and archaea in deep terrestrial subsurface sediments.</title>
        <authorList>
            <person name="Hernsdorf A.W."/>
            <person name="Amano Y."/>
            <person name="Miyakawa K."/>
            <person name="Ise K."/>
            <person name="Suzuki Y."/>
            <person name="Anantharaman K."/>
            <person name="Probst A."/>
            <person name="Burstein D."/>
            <person name="Thomas B.C."/>
            <person name="Banfield J.F."/>
        </authorList>
    </citation>
    <scope>NUCLEOTIDE SEQUENCE [LARGE SCALE GENOMIC DNA]</scope>
    <source>
        <strain evidence="9">HGW-Wallbacteria-1</strain>
    </source>
</reference>
<evidence type="ECO:0000313" key="10">
    <source>
        <dbReference type="Proteomes" id="UP000233256"/>
    </source>
</evidence>
<evidence type="ECO:0000256" key="7">
    <source>
        <dbReference type="SAM" id="Phobius"/>
    </source>
</evidence>
<feature type="domain" description="Peptidase S8/S53" evidence="8">
    <location>
        <begin position="289"/>
        <end position="540"/>
    </location>
</feature>
<evidence type="ECO:0000256" key="3">
    <source>
        <dbReference type="ARBA" id="ARBA00022801"/>
    </source>
</evidence>
<dbReference type="PANTHER" id="PTHR43806">
    <property type="entry name" value="PEPTIDASE S8"/>
    <property type="match status" value="1"/>
</dbReference>
<dbReference type="PROSITE" id="PS00138">
    <property type="entry name" value="SUBTILASE_SER"/>
    <property type="match status" value="1"/>
</dbReference>
<feature type="transmembrane region" description="Helical" evidence="7">
    <location>
        <begin position="95"/>
        <end position="118"/>
    </location>
</feature>
<dbReference type="PRINTS" id="PR00723">
    <property type="entry name" value="SUBTILISIN"/>
</dbReference>
<feature type="active site" description="Charge relay system" evidence="5">
    <location>
        <position position="337"/>
    </location>
</feature>
<dbReference type="Gene3D" id="2.60.40.10">
    <property type="entry name" value="Immunoglobulins"/>
    <property type="match status" value="1"/>
</dbReference>
<dbReference type="InterPro" id="IPR034213">
    <property type="entry name" value="S8_Vpr-like"/>
</dbReference>
<keyword evidence="4 5" id="KW-0720">Serine protease</keyword>
<dbReference type="InterPro" id="IPR015500">
    <property type="entry name" value="Peptidase_S8_subtilisin-rel"/>
</dbReference>
<evidence type="ECO:0000256" key="5">
    <source>
        <dbReference type="PROSITE-ProRule" id="PRU01240"/>
    </source>
</evidence>
<evidence type="ECO:0000256" key="4">
    <source>
        <dbReference type="ARBA" id="ARBA00022825"/>
    </source>
</evidence>